<dbReference type="GO" id="GO:0032259">
    <property type="term" value="P:methylation"/>
    <property type="evidence" value="ECO:0007669"/>
    <property type="project" value="UniProtKB-KW"/>
</dbReference>
<dbReference type="PANTHER" id="PTHR20881:SF0">
    <property type="entry name" value="3-METHYL-2-OXOBUTANOATE HYDROXYMETHYLTRANSFERASE"/>
    <property type="match status" value="1"/>
</dbReference>
<keyword evidence="4 5" id="KW-0808">Transferase</keyword>
<dbReference type="SUPFAM" id="SSF51621">
    <property type="entry name" value="Phosphoenolpyruvate/pyruvate domain"/>
    <property type="match status" value="1"/>
</dbReference>
<dbReference type="GO" id="GO:0003864">
    <property type="term" value="F:3-methyl-2-oxobutanoate hydroxymethyltransferase activity"/>
    <property type="evidence" value="ECO:0007669"/>
    <property type="project" value="UniProtKB-EC"/>
</dbReference>
<evidence type="ECO:0000256" key="3">
    <source>
        <dbReference type="ARBA" id="ARBA00012618"/>
    </source>
</evidence>
<evidence type="ECO:0000256" key="4">
    <source>
        <dbReference type="ARBA" id="ARBA00022679"/>
    </source>
</evidence>
<protein>
    <recommendedName>
        <fullName evidence="3">3-methyl-2-oxobutanoate hydroxymethyltransferase</fullName>
        <ecNumber evidence="3">2.1.2.11</ecNumber>
    </recommendedName>
</protein>
<name>A0A1J5S4V3_9ZZZZ</name>
<dbReference type="InterPro" id="IPR003700">
    <property type="entry name" value="Pantoate_hydroxy_MeTrfase"/>
</dbReference>
<dbReference type="EC" id="2.1.2.11" evidence="3"/>
<evidence type="ECO:0000313" key="5">
    <source>
        <dbReference type="EMBL" id="OIR03465.1"/>
    </source>
</evidence>
<comment type="pathway">
    <text evidence="1">Cofactor biosynthesis; (R)-pantothenate biosynthesis; (R)-pantoate from 3-methyl-2-oxobutanoate: step 1/2.</text>
</comment>
<dbReference type="GO" id="GO:0015940">
    <property type="term" value="P:pantothenate biosynthetic process"/>
    <property type="evidence" value="ECO:0007669"/>
    <property type="project" value="InterPro"/>
</dbReference>
<dbReference type="NCBIfam" id="TIGR00222">
    <property type="entry name" value="panB"/>
    <property type="match status" value="1"/>
</dbReference>
<dbReference type="GO" id="GO:0008168">
    <property type="term" value="F:methyltransferase activity"/>
    <property type="evidence" value="ECO:0007669"/>
    <property type="project" value="UniProtKB-KW"/>
</dbReference>
<sequence>MTTETPPPAYGGGPAPAAGRKTVTLHRLRAMREAGEKVAMLTAYDAASGRLLDDCGVDCLLVGDSLGMVMQGHASTLPVTLEQMAYHTGCVARGNRGAWLIADLPFGSYQGGVEQAVASSAALMQAGAQMVKLEGGGWTAPIVAALVERGIPVCAHLGLTPQSVHALGGYRIQGRDAAAAQILRAHARELGRAGAAMLVLELVPSDLAADISAGYPGITIGIGAGQRTHGQVLVLHDMLDITAGAKPRFVRNFMQGAASIGDAVRSYVRDVKSGAFPDEALHGYSA</sequence>
<accession>A0A1J5S4V3</accession>
<comment type="caution">
    <text evidence="5">The sequence shown here is derived from an EMBL/GenBank/DDBJ whole genome shotgun (WGS) entry which is preliminary data.</text>
</comment>
<evidence type="ECO:0000256" key="1">
    <source>
        <dbReference type="ARBA" id="ARBA00005033"/>
    </source>
</evidence>
<dbReference type="NCBIfam" id="NF001452">
    <property type="entry name" value="PRK00311.1"/>
    <property type="match status" value="1"/>
</dbReference>
<dbReference type="AlphaFoldDB" id="A0A1J5S4V3"/>
<dbReference type="GO" id="GO:0005737">
    <property type="term" value="C:cytoplasm"/>
    <property type="evidence" value="ECO:0007669"/>
    <property type="project" value="TreeGrafter"/>
</dbReference>
<proteinExistence type="inferred from homology"/>
<dbReference type="Gene3D" id="3.20.20.60">
    <property type="entry name" value="Phosphoenolpyruvate-binding domains"/>
    <property type="match status" value="1"/>
</dbReference>
<dbReference type="PIRSF" id="PIRSF000388">
    <property type="entry name" value="Pantoate_hydroxy_MeTrfase"/>
    <property type="match status" value="1"/>
</dbReference>
<dbReference type="GO" id="GO:0000287">
    <property type="term" value="F:magnesium ion binding"/>
    <property type="evidence" value="ECO:0007669"/>
    <property type="project" value="TreeGrafter"/>
</dbReference>
<dbReference type="InterPro" id="IPR040442">
    <property type="entry name" value="Pyrv_kinase-like_dom_sf"/>
</dbReference>
<dbReference type="HAMAP" id="MF_00156">
    <property type="entry name" value="PanB"/>
    <property type="match status" value="1"/>
</dbReference>
<dbReference type="InterPro" id="IPR015813">
    <property type="entry name" value="Pyrv/PenolPyrv_kinase-like_dom"/>
</dbReference>
<comment type="similarity">
    <text evidence="2">Belongs to the PanB family.</text>
</comment>
<dbReference type="Pfam" id="PF02548">
    <property type="entry name" value="Pantoate_transf"/>
    <property type="match status" value="1"/>
</dbReference>
<dbReference type="EMBL" id="MLJW01000065">
    <property type="protein sequence ID" value="OIR03465.1"/>
    <property type="molecule type" value="Genomic_DNA"/>
</dbReference>
<gene>
    <name evidence="5" type="primary">panB_5</name>
    <name evidence="5" type="ORF">GALL_143230</name>
</gene>
<dbReference type="CDD" id="cd06557">
    <property type="entry name" value="KPHMT-like"/>
    <property type="match status" value="1"/>
</dbReference>
<evidence type="ECO:0000256" key="2">
    <source>
        <dbReference type="ARBA" id="ARBA00008676"/>
    </source>
</evidence>
<dbReference type="PANTHER" id="PTHR20881">
    <property type="entry name" value="3-METHYL-2-OXOBUTANOATE HYDROXYMETHYLTRANSFERASE"/>
    <property type="match status" value="1"/>
</dbReference>
<dbReference type="FunFam" id="3.20.20.60:FF:000003">
    <property type="entry name" value="3-methyl-2-oxobutanoate hydroxymethyltransferase"/>
    <property type="match status" value="1"/>
</dbReference>
<organism evidence="5">
    <name type="scientific">mine drainage metagenome</name>
    <dbReference type="NCBI Taxonomy" id="410659"/>
    <lineage>
        <taxon>unclassified sequences</taxon>
        <taxon>metagenomes</taxon>
        <taxon>ecological metagenomes</taxon>
    </lineage>
</organism>
<reference evidence="5" key="1">
    <citation type="submission" date="2016-10" db="EMBL/GenBank/DDBJ databases">
        <title>Sequence of Gallionella enrichment culture.</title>
        <authorList>
            <person name="Poehlein A."/>
            <person name="Muehling M."/>
            <person name="Daniel R."/>
        </authorList>
    </citation>
    <scope>NUCLEOTIDE SEQUENCE</scope>
</reference>
<keyword evidence="5" id="KW-0489">Methyltransferase</keyword>